<dbReference type="InterPro" id="IPR011051">
    <property type="entry name" value="RmlC_Cupin_sf"/>
</dbReference>
<dbReference type="Gene3D" id="2.60.120.10">
    <property type="entry name" value="Jelly Rolls"/>
    <property type="match status" value="1"/>
</dbReference>
<protein>
    <submittedName>
        <fullName evidence="1">HutD family protein</fullName>
    </submittedName>
</protein>
<sequence>MQYSIITPNNFDTIKWSGGTSTELLIYPPNSDYKQGNFDFRLSTATVEVEKSNFTSLPGISRKLMILEGEIEITHENQYRKKLAKFDIDSFEGDWKTSSIGKCVDFNLMTRGNTNGELTAISIAAKEKVQCQIEDTIEHLVLYILTGAVLVHTNEEIHRLPKGNLLVIHQLKDVKIKIEAKEDSELIESKIFK</sequence>
<accession>A0ABT5VXZ0</accession>
<evidence type="ECO:0000313" key="2">
    <source>
        <dbReference type="Proteomes" id="UP001528920"/>
    </source>
</evidence>
<dbReference type="PANTHER" id="PTHR37943:SF1">
    <property type="entry name" value="PROTEIN VES"/>
    <property type="match status" value="1"/>
</dbReference>
<gene>
    <name evidence="1" type="ORF">L3049_19255</name>
</gene>
<evidence type="ECO:0000313" key="1">
    <source>
        <dbReference type="EMBL" id="MDE5420135.1"/>
    </source>
</evidence>
<keyword evidence="2" id="KW-1185">Reference proteome</keyword>
<organism evidence="1 2">
    <name type="scientific">Paralabilibaculum antarcticum</name>
    <dbReference type="NCBI Taxonomy" id="2912572"/>
    <lineage>
        <taxon>Bacteria</taxon>
        <taxon>Pseudomonadati</taxon>
        <taxon>Bacteroidota</taxon>
        <taxon>Bacteroidia</taxon>
        <taxon>Marinilabiliales</taxon>
        <taxon>Marinifilaceae</taxon>
        <taxon>Paralabilibaculum</taxon>
    </lineage>
</organism>
<dbReference type="Proteomes" id="UP001528920">
    <property type="component" value="Unassembled WGS sequence"/>
</dbReference>
<reference evidence="1 2" key="1">
    <citation type="submission" date="2022-01" db="EMBL/GenBank/DDBJ databases">
        <title>Labilibaculum sp. nov, a marine bacterium isolated from Antarctica.</title>
        <authorList>
            <person name="Dai W."/>
        </authorList>
    </citation>
    <scope>NUCLEOTIDE SEQUENCE [LARGE SCALE GENOMIC DNA]</scope>
    <source>
        <strain evidence="1 2">DW002</strain>
    </source>
</reference>
<dbReference type="InterPro" id="IPR010282">
    <property type="entry name" value="Uncharacterised_HutD/Ves"/>
</dbReference>
<dbReference type="SUPFAM" id="SSF51182">
    <property type="entry name" value="RmlC-like cupins"/>
    <property type="match status" value="1"/>
</dbReference>
<proteinExistence type="predicted"/>
<dbReference type="InterPro" id="IPR014710">
    <property type="entry name" value="RmlC-like_jellyroll"/>
</dbReference>
<comment type="caution">
    <text evidence="1">The sequence shown here is derived from an EMBL/GenBank/DDBJ whole genome shotgun (WGS) entry which is preliminary data.</text>
</comment>
<dbReference type="RefSeq" id="WP_275111465.1">
    <property type="nucleotide sequence ID" value="NZ_JAKJSC010000008.1"/>
</dbReference>
<name>A0ABT5VXZ0_9BACT</name>
<dbReference type="PANTHER" id="PTHR37943">
    <property type="entry name" value="PROTEIN VES"/>
    <property type="match status" value="1"/>
</dbReference>
<dbReference type="EMBL" id="JAKJSC010000008">
    <property type="protein sequence ID" value="MDE5420135.1"/>
    <property type="molecule type" value="Genomic_DNA"/>
</dbReference>
<dbReference type="Pfam" id="PF05962">
    <property type="entry name" value="HutD"/>
    <property type="match status" value="1"/>
</dbReference>